<feature type="transmembrane region" description="Helical" evidence="1">
    <location>
        <begin position="140"/>
        <end position="160"/>
    </location>
</feature>
<keyword evidence="1" id="KW-0812">Transmembrane</keyword>
<proteinExistence type="predicted"/>
<feature type="transmembrane region" description="Helical" evidence="1">
    <location>
        <begin position="196"/>
        <end position="221"/>
    </location>
</feature>
<accession>A0A6L9Y267</accession>
<dbReference type="AlphaFoldDB" id="A0A6L9Y267"/>
<dbReference type="RefSeq" id="WP_163290946.1">
    <property type="nucleotide sequence ID" value="NZ_JAAGWY010000004.1"/>
</dbReference>
<evidence type="ECO:0000313" key="3">
    <source>
        <dbReference type="Proteomes" id="UP000474967"/>
    </source>
</evidence>
<dbReference type="Proteomes" id="UP000474967">
    <property type="component" value="Unassembled WGS sequence"/>
</dbReference>
<evidence type="ECO:0000313" key="2">
    <source>
        <dbReference type="EMBL" id="NEN07497.1"/>
    </source>
</evidence>
<evidence type="ECO:0000256" key="1">
    <source>
        <dbReference type="SAM" id="Phobius"/>
    </source>
</evidence>
<sequence length="261" mass="27942">MTSDSEMTGLPELPDDDDTVVLDGDTVVLDGDTVVLGTVVFEQDAVDTAVDFATVEADRADADETAVLDEAFLETADARPWEFSPAQLVNDPLLAADDEIVADLGRKLRWAAFLYGLVGIALAWTVAAQLTIGLGPGLGAYAWAAGATIIIIAVGIWYFAHVADAYRDAGAYRASRSAYTLRRLDRERVILLTEELGRWIAVALVGFLLIVGVVTGLLFLADPNAGKRLVPLATVPVVAVYVFGFIALTYRLVDRARDAAI</sequence>
<feature type="transmembrane region" description="Helical" evidence="1">
    <location>
        <begin position="233"/>
        <end position="253"/>
    </location>
</feature>
<keyword evidence="3" id="KW-1185">Reference proteome</keyword>
<reference evidence="2 3" key="1">
    <citation type="journal article" date="2014" name="J. Microbiol.">
        <title>Diaminobutyricibacter tongyongensis gen. nov., sp. nov. and Homoserinibacter gongjuensis gen. nov., sp. nov. belong to the family Microbacteriaceae.</title>
        <authorList>
            <person name="Kim S.J."/>
            <person name="Ahn J.H."/>
            <person name="Weon H.Y."/>
            <person name="Hamada M."/>
            <person name="Suzuki K."/>
            <person name="Kwon S.W."/>
        </authorList>
    </citation>
    <scope>NUCLEOTIDE SEQUENCE [LARGE SCALE GENOMIC DNA]</scope>
    <source>
        <strain evidence="2 3">NBRC 108724</strain>
    </source>
</reference>
<comment type="caution">
    <text evidence="2">The sequence shown here is derived from an EMBL/GenBank/DDBJ whole genome shotgun (WGS) entry which is preliminary data.</text>
</comment>
<gene>
    <name evidence="2" type="ORF">G3T36_16675</name>
</gene>
<protein>
    <submittedName>
        <fullName evidence="2">Uncharacterized protein</fullName>
    </submittedName>
</protein>
<keyword evidence="1" id="KW-1133">Transmembrane helix</keyword>
<name>A0A6L9Y267_9MICO</name>
<keyword evidence="1" id="KW-0472">Membrane</keyword>
<dbReference type="EMBL" id="JAAGWY010000004">
    <property type="protein sequence ID" value="NEN07497.1"/>
    <property type="molecule type" value="Genomic_DNA"/>
</dbReference>
<feature type="transmembrane region" description="Helical" evidence="1">
    <location>
        <begin position="112"/>
        <end position="134"/>
    </location>
</feature>
<organism evidence="2 3">
    <name type="scientific">Leifsonia tongyongensis</name>
    <dbReference type="NCBI Taxonomy" id="1268043"/>
    <lineage>
        <taxon>Bacteria</taxon>
        <taxon>Bacillati</taxon>
        <taxon>Actinomycetota</taxon>
        <taxon>Actinomycetes</taxon>
        <taxon>Micrococcales</taxon>
        <taxon>Microbacteriaceae</taxon>
        <taxon>Leifsonia</taxon>
    </lineage>
</organism>